<feature type="region of interest" description="Disordered" evidence="1">
    <location>
        <begin position="113"/>
        <end position="155"/>
    </location>
</feature>
<comment type="caution">
    <text evidence="3">The sequence shown here is derived from an EMBL/GenBank/DDBJ whole genome shotgun (WGS) entry which is preliminary data.</text>
</comment>
<accession>A0A818KBY3</accession>
<sequence>MAKGDNNTKPNRTNNDSTTKHADKPKGRSSCCSVCIYTFLFVSGVFVATILPDLAGHHFKQPYGKQYGVMVQEVFKDLPKHLTNLAKTTVVVGRDLVDRLWVMKAEIDRRVEDVKNKKDDSSSTTKTKTTTQRSATKTTAATTIKQTTTTTTTSL</sequence>
<name>A0A818KBY3_9BILA</name>
<feature type="region of interest" description="Disordered" evidence="1">
    <location>
        <begin position="1"/>
        <end position="28"/>
    </location>
</feature>
<evidence type="ECO:0000256" key="2">
    <source>
        <dbReference type="SAM" id="Phobius"/>
    </source>
</evidence>
<protein>
    <submittedName>
        <fullName evidence="3">Uncharacterized protein</fullName>
    </submittedName>
</protein>
<feature type="compositionally biased region" description="Polar residues" evidence="1">
    <location>
        <begin position="1"/>
        <end position="17"/>
    </location>
</feature>
<dbReference type="AlphaFoldDB" id="A0A818KBY3"/>
<feature type="transmembrane region" description="Helical" evidence="2">
    <location>
        <begin position="30"/>
        <end position="51"/>
    </location>
</feature>
<keyword evidence="2" id="KW-0812">Transmembrane</keyword>
<evidence type="ECO:0000313" key="4">
    <source>
        <dbReference type="Proteomes" id="UP000663881"/>
    </source>
</evidence>
<keyword evidence="2" id="KW-1133">Transmembrane helix</keyword>
<reference evidence="3" key="1">
    <citation type="submission" date="2021-02" db="EMBL/GenBank/DDBJ databases">
        <authorList>
            <person name="Nowell W R."/>
        </authorList>
    </citation>
    <scope>NUCLEOTIDE SEQUENCE</scope>
</reference>
<evidence type="ECO:0000313" key="3">
    <source>
        <dbReference type="EMBL" id="CAF3555828.1"/>
    </source>
</evidence>
<proteinExistence type="predicted"/>
<keyword evidence="2" id="KW-0472">Membrane</keyword>
<evidence type="ECO:0000256" key="1">
    <source>
        <dbReference type="SAM" id="MobiDB-lite"/>
    </source>
</evidence>
<dbReference type="EMBL" id="CAJOAY010000138">
    <property type="protein sequence ID" value="CAF3555828.1"/>
    <property type="molecule type" value="Genomic_DNA"/>
</dbReference>
<dbReference type="Proteomes" id="UP000663881">
    <property type="component" value="Unassembled WGS sequence"/>
</dbReference>
<organism evidence="3 4">
    <name type="scientific">Adineta steineri</name>
    <dbReference type="NCBI Taxonomy" id="433720"/>
    <lineage>
        <taxon>Eukaryota</taxon>
        <taxon>Metazoa</taxon>
        <taxon>Spiralia</taxon>
        <taxon>Gnathifera</taxon>
        <taxon>Rotifera</taxon>
        <taxon>Eurotatoria</taxon>
        <taxon>Bdelloidea</taxon>
        <taxon>Adinetida</taxon>
        <taxon>Adinetidae</taxon>
        <taxon>Adineta</taxon>
    </lineage>
</organism>
<gene>
    <name evidence="3" type="ORF">OKA104_LOCUS4330</name>
</gene>
<feature type="compositionally biased region" description="Low complexity" evidence="1">
    <location>
        <begin position="122"/>
        <end position="155"/>
    </location>
</feature>